<dbReference type="GO" id="GO:0005769">
    <property type="term" value="C:early endosome"/>
    <property type="evidence" value="ECO:0000318"/>
    <property type="project" value="GO_Central"/>
</dbReference>
<dbReference type="CDD" id="cd06093">
    <property type="entry name" value="PX_domain"/>
    <property type="match status" value="1"/>
</dbReference>
<dbReference type="PANTHER" id="PTHR12431">
    <property type="entry name" value="SORTING NEXIN 17 AND 27"/>
    <property type="match status" value="1"/>
</dbReference>
<dbReference type="PROSITE" id="PS50195">
    <property type="entry name" value="PX"/>
    <property type="match status" value="1"/>
</dbReference>
<dbReference type="RefSeq" id="XP_001460734.1">
    <property type="nucleotide sequence ID" value="XM_001460697.2"/>
</dbReference>
<keyword evidence="4" id="KW-1185">Reference proteome</keyword>
<dbReference type="GO" id="GO:0032456">
    <property type="term" value="P:endocytic recycling"/>
    <property type="evidence" value="ECO:0000318"/>
    <property type="project" value="GO_Central"/>
</dbReference>
<dbReference type="Gene3D" id="3.30.1520.10">
    <property type="entry name" value="Phox-like domain"/>
    <property type="match status" value="1"/>
</dbReference>
<dbReference type="EMBL" id="CT868671">
    <property type="protein sequence ID" value="CAK93337.1"/>
    <property type="molecule type" value="Genomic_DNA"/>
</dbReference>
<dbReference type="OMA" id="CQGICKS"/>
<dbReference type="SUPFAM" id="SSF64268">
    <property type="entry name" value="PX domain"/>
    <property type="match status" value="1"/>
</dbReference>
<dbReference type="OrthoDB" id="10284814at2759"/>
<dbReference type="GO" id="GO:0035091">
    <property type="term" value="F:phosphatidylinositol binding"/>
    <property type="evidence" value="ECO:0000318"/>
    <property type="project" value="GO_Central"/>
</dbReference>
<feature type="region of interest" description="Disordered" evidence="1">
    <location>
        <begin position="144"/>
        <end position="179"/>
    </location>
</feature>
<sequence length="220" mass="26191">MQENGFAISICVPSFKKNDDVVYYQLMQEFHQILKYSFFENNQRCSFSVDYRYSHLKLLHESLSTLKASLPKFPPTNWWRSTNDDEELIEERRIQLDHFFKNLFQCKVVCNSLIMKNFILKSQCHYLKKVEKQQRDILKKERRELATPSYNKQQSKSQQTTPIIGPAEDPIEDPRERSRSWEFKLTQKKSEQVLGRDSKQLNNLNFGGVPIFKGILLRFK</sequence>
<protein>
    <recommendedName>
        <fullName evidence="2">PX domain-containing protein</fullName>
    </recommendedName>
</protein>
<dbReference type="GO" id="GO:0006886">
    <property type="term" value="P:intracellular protein transport"/>
    <property type="evidence" value="ECO:0000318"/>
    <property type="project" value="GO_Central"/>
</dbReference>
<accession>A0EDH0</accession>
<dbReference type="InterPro" id="IPR001683">
    <property type="entry name" value="PX_dom"/>
</dbReference>
<evidence type="ECO:0000313" key="3">
    <source>
        <dbReference type="EMBL" id="CAK93337.1"/>
    </source>
</evidence>
<evidence type="ECO:0000313" key="4">
    <source>
        <dbReference type="Proteomes" id="UP000000600"/>
    </source>
</evidence>
<dbReference type="Proteomes" id="UP000000600">
    <property type="component" value="Unassembled WGS sequence"/>
</dbReference>
<gene>
    <name evidence="3" type="ORF">GSPATT00004206001</name>
</gene>
<dbReference type="PANTHER" id="PTHR12431:SF14">
    <property type="entry name" value="LD15323P"/>
    <property type="match status" value="1"/>
</dbReference>
<dbReference type="InParanoid" id="A0EDH0"/>
<feature type="compositionally biased region" description="Polar residues" evidence="1">
    <location>
        <begin position="148"/>
        <end position="162"/>
    </location>
</feature>
<organism evidence="3 4">
    <name type="scientific">Paramecium tetraurelia</name>
    <dbReference type="NCBI Taxonomy" id="5888"/>
    <lineage>
        <taxon>Eukaryota</taxon>
        <taxon>Sar</taxon>
        <taxon>Alveolata</taxon>
        <taxon>Ciliophora</taxon>
        <taxon>Intramacronucleata</taxon>
        <taxon>Oligohymenophorea</taxon>
        <taxon>Peniculida</taxon>
        <taxon>Parameciidae</taxon>
        <taxon>Paramecium</taxon>
    </lineage>
</organism>
<reference evidence="3 4" key="1">
    <citation type="journal article" date="2006" name="Nature">
        <title>Global trends of whole-genome duplications revealed by the ciliate Paramecium tetraurelia.</title>
        <authorList>
            <consortium name="Genoscope"/>
            <person name="Aury J.-M."/>
            <person name="Jaillon O."/>
            <person name="Duret L."/>
            <person name="Noel B."/>
            <person name="Jubin C."/>
            <person name="Porcel B.M."/>
            <person name="Segurens B."/>
            <person name="Daubin V."/>
            <person name="Anthouard V."/>
            <person name="Aiach N."/>
            <person name="Arnaiz O."/>
            <person name="Billaut A."/>
            <person name="Beisson J."/>
            <person name="Blanc I."/>
            <person name="Bouhouche K."/>
            <person name="Camara F."/>
            <person name="Duharcourt S."/>
            <person name="Guigo R."/>
            <person name="Gogendeau D."/>
            <person name="Katinka M."/>
            <person name="Keller A.-M."/>
            <person name="Kissmehl R."/>
            <person name="Klotz C."/>
            <person name="Koll F."/>
            <person name="Le Moue A."/>
            <person name="Lepere C."/>
            <person name="Malinsky S."/>
            <person name="Nowacki M."/>
            <person name="Nowak J.K."/>
            <person name="Plattner H."/>
            <person name="Poulain J."/>
            <person name="Ruiz F."/>
            <person name="Serrano V."/>
            <person name="Zagulski M."/>
            <person name="Dessen P."/>
            <person name="Betermier M."/>
            <person name="Weissenbach J."/>
            <person name="Scarpelli C."/>
            <person name="Schachter V."/>
            <person name="Sperling L."/>
            <person name="Meyer E."/>
            <person name="Cohen J."/>
            <person name="Wincker P."/>
        </authorList>
    </citation>
    <scope>NUCLEOTIDE SEQUENCE [LARGE SCALE GENOMIC DNA]</scope>
    <source>
        <strain evidence="3 4">Stock d4-2</strain>
    </source>
</reference>
<name>A0EDH0_PARTE</name>
<proteinExistence type="predicted"/>
<dbReference type="GeneID" id="5046519"/>
<dbReference type="Pfam" id="PF00787">
    <property type="entry name" value="PX"/>
    <property type="match status" value="1"/>
</dbReference>
<evidence type="ECO:0000259" key="2">
    <source>
        <dbReference type="PROSITE" id="PS50195"/>
    </source>
</evidence>
<feature type="domain" description="PX" evidence="2">
    <location>
        <begin position="1"/>
        <end position="125"/>
    </location>
</feature>
<dbReference type="AlphaFoldDB" id="A0EDH0"/>
<dbReference type="InterPro" id="IPR036871">
    <property type="entry name" value="PX_dom_sf"/>
</dbReference>
<dbReference type="KEGG" id="ptm:GSPATT00004206001"/>
<evidence type="ECO:0000256" key="1">
    <source>
        <dbReference type="SAM" id="MobiDB-lite"/>
    </source>
</evidence>
<dbReference type="HOGENOM" id="CLU_1296573_0_0_1"/>